<dbReference type="RefSeq" id="WP_406698643.1">
    <property type="nucleotide sequence ID" value="NZ_CP155447.1"/>
</dbReference>
<dbReference type="EMBL" id="CP155447">
    <property type="protein sequence ID" value="XBH05793.1"/>
    <property type="molecule type" value="Genomic_DNA"/>
</dbReference>
<dbReference type="PROSITE" id="PS51318">
    <property type="entry name" value="TAT"/>
    <property type="match status" value="1"/>
</dbReference>
<dbReference type="AlphaFoldDB" id="A0AAU7CL23"/>
<dbReference type="InterPro" id="IPR006311">
    <property type="entry name" value="TAT_signal"/>
</dbReference>
<accession>A0AAU7CL23</accession>
<proteinExistence type="predicted"/>
<name>A0AAU7CL23_9BACT</name>
<gene>
    <name evidence="1" type="ORF">V5E97_07130</name>
</gene>
<evidence type="ECO:0000313" key="1">
    <source>
        <dbReference type="EMBL" id="XBH05793.1"/>
    </source>
</evidence>
<protein>
    <submittedName>
        <fullName evidence="1">Uncharacterized protein</fullName>
    </submittedName>
</protein>
<reference evidence="1" key="1">
    <citation type="submission" date="2024-05" db="EMBL/GenBank/DDBJ databases">
        <title>Planctomycetes of the genus Singulisphaera possess chitinolytic capabilities.</title>
        <authorList>
            <person name="Ivanova A."/>
        </authorList>
    </citation>
    <scope>NUCLEOTIDE SEQUENCE</scope>
    <source>
        <strain evidence="1">Ch08T</strain>
    </source>
</reference>
<organism evidence="1">
    <name type="scientific">Singulisphaera sp. Ch08</name>
    <dbReference type="NCBI Taxonomy" id="3120278"/>
    <lineage>
        <taxon>Bacteria</taxon>
        <taxon>Pseudomonadati</taxon>
        <taxon>Planctomycetota</taxon>
        <taxon>Planctomycetia</taxon>
        <taxon>Isosphaerales</taxon>
        <taxon>Isosphaeraceae</taxon>
        <taxon>Singulisphaera</taxon>
    </lineage>
</organism>
<sequence length="157" mass="16467">MMKPTRRSILSAIGVTLPFGLGATIPFGLGPSARASTIPAAPVLRFRSFEEAVREAFAGGTPAKAGVGQPFPSRRIEIGHSEQVRAGVQGCHNDRPFGGFPAGHLRVIRTGSEPGPIWQGVRLYVSTVDVALTGGLRPGEPSRPLDFASLPPAPTFS</sequence>